<feature type="domain" description="Fe-containing alcohol dehydrogenase-like C-terminal" evidence="10">
    <location>
        <begin position="187"/>
        <end position="384"/>
    </location>
</feature>
<dbReference type="GO" id="GO:0046872">
    <property type="term" value="F:metal ion binding"/>
    <property type="evidence" value="ECO:0007669"/>
    <property type="project" value="InterPro"/>
</dbReference>
<dbReference type="AlphaFoldDB" id="A0A9Q3MGC5"/>
<keyword evidence="3" id="KW-0560">Oxidoreductase</keyword>
<evidence type="ECO:0000256" key="1">
    <source>
        <dbReference type="ARBA" id="ARBA00001962"/>
    </source>
</evidence>
<organism evidence="11 13">
    <name type="scientific">Rhizobium lentis</name>
    <dbReference type="NCBI Taxonomy" id="1138194"/>
    <lineage>
        <taxon>Bacteria</taxon>
        <taxon>Pseudomonadati</taxon>
        <taxon>Pseudomonadota</taxon>
        <taxon>Alphaproteobacteria</taxon>
        <taxon>Hyphomicrobiales</taxon>
        <taxon>Rhizobiaceae</taxon>
        <taxon>Rhizobium/Agrobacterium group</taxon>
        <taxon>Rhizobium</taxon>
    </lineage>
</organism>
<evidence type="ECO:0000256" key="3">
    <source>
        <dbReference type="ARBA" id="ARBA00023002"/>
    </source>
</evidence>
<dbReference type="InterPro" id="IPR018211">
    <property type="entry name" value="ADH_Fe_CS"/>
</dbReference>
<keyword evidence="14" id="KW-1185">Reference proteome</keyword>
<dbReference type="SUPFAM" id="SSF56796">
    <property type="entry name" value="Dehydroquinate synthase-like"/>
    <property type="match status" value="1"/>
</dbReference>
<comment type="cofactor">
    <cofactor evidence="1">
        <name>Fe cation</name>
        <dbReference type="ChEBI" id="CHEBI:24875"/>
    </cofactor>
</comment>
<evidence type="ECO:0000256" key="6">
    <source>
        <dbReference type="ARBA" id="ARBA00049243"/>
    </source>
</evidence>
<gene>
    <name evidence="12" type="ORF">HJB60_29930</name>
    <name evidence="11" type="ORF">HJB63_22770</name>
</gene>
<evidence type="ECO:0000256" key="4">
    <source>
        <dbReference type="ARBA" id="ARBA00023027"/>
    </source>
</evidence>
<comment type="catalytic activity">
    <reaction evidence="6">
        <text>a primary alcohol + NAD(+) = an aldehyde + NADH + H(+)</text>
        <dbReference type="Rhea" id="RHEA:10736"/>
        <dbReference type="ChEBI" id="CHEBI:15378"/>
        <dbReference type="ChEBI" id="CHEBI:15734"/>
        <dbReference type="ChEBI" id="CHEBI:17478"/>
        <dbReference type="ChEBI" id="CHEBI:57540"/>
        <dbReference type="ChEBI" id="CHEBI:57945"/>
        <dbReference type="EC" id="1.1.1.1"/>
    </reaction>
</comment>
<evidence type="ECO:0000256" key="7">
    <source>
        <dbReference type="ARBA" id="ARBA00074848"/>
    </source>
</evidence>
<dbReference type="RefSeq" id="WP_207246259.1">
    <property type="nucleotide sequence ID" value="NZ_CP071458.1"/>
</dbReference>
<dbReference type="Proteomes" id="UP000770629">
    <property type="component" value="Unassembled WGS sequence"/>
</dbReference>
<evidence type="ECO:0000259" key="10">
    <source>
        <dbReference type="Pfam" id="PF25137"/>
    </source>
</evidence>
<dbReference type="InterPro" id="IPR039697">
    <property type="entry name" value="Alcohol_dehydrogenase_Fe"/>
</dbReference>
<dbReference type="PROSITE" id="PS00913">
    <property type="entry name" value="ADH_IRON_1"/>
    <property type="match status" value="1"/>
</dbReference>
<dbReference type="FunFam" id="3.40.50.1970:FF:000003">
    <property type="entry name" value="Alcohol dehydrogenase, iron-containing"/>
    <property type="match status" value="1"/>
</dbReference>
<evidence type="ECO:0000256" key="5">
    <source>
        <dbReference type="ARBA" id="ARBA00049164"/>
    </source>
</evidence>
<dbReference type="Proteomes" id="UP000749740">
    <property type="component" value="Unassembled WGS sequence"/>
</dbReference>
<dbReference type="CDD" id="cd08193">
    <property type="entry name" value="HVD"/>
    <property type="match status" value="1"/>
</dbReference>
<name>A0A9Q3MGC5_9HYPH</name>
<comment type="catalytic activity">
    <reaction evidence="5">
        <text>a secondary alcohol + NAD(+) = a ketone + NADH + H(+)</text>
        <dbReference type="Rhea" id="RHEA:10740"/>
        <dbReference type="ChEBI" id="CHEBI:15378"/>
        <dbReference type="ChEBI" id="CHEBI:17087"/>
        <dbReference type="ChEBI" id="CHEBI:35681"/>
        <dbReference type="ChEBI" id="CHEBI:57540"/>
        <dbReference type="ChEBI" id="CHEBI:57945"/>
        <dbReference type="EC" id="1.1.1.1"/>
    </reaction>
</comment>
<feature type="domain" description="Alcohol dehydrogenase iron-type/glycerol dehydrogenase GldA" evidence="9">
    <location>
        <begin position="9"/>
        <end position="176"/>
    </location>
</feature>
<dbReference type="EMBL" id="JABDYF010000017">
    <property type="protein sequence ID" value="MBX5093352.1"/>
    <property type="molecule type" value="Genomic_DNA"/>
</dbReference>
<evidence type="ECO:0000259" key="9">
    <source>
        <dbReference type="Pfam" id="PF00465"/>
    </source>
</evidence>
<dbReference type="EMBL" id="JABDYC010000008">
    <property type="protein sequence ID" value="MBX5025374.1"/>
    <property type="molecule type" value="Genomic_DNA"/>
</dbReference>
<dbReference type="FunFam" id="1.20.1090.10:FF:000001">
    <property type="entry name" value="Aldehyde-alcohol dehydrogenase"/>
    <property type="match status" value="1"/>
</dbReference>
<protein>
    <recommendedName>
        <fullName evidence="7">Alcohol dehydrogenase 2</fullName>
    </recommendedName>
    <alternativeName>
        <fullName evidence="8">Alcohol dehydrogenase II</fullName>
    </alternativeName>
</protein>
<evidence type="ECO:0000313" key="13">
    <source>
        <dbReference type="Proteomes" id="UP000749740"/>
    </source>
</evidence>
<dbReference type="PANTHER" id="PTHR11496:SF102">
    <property type="entry name" value="ALCOHOL DEHYDROGENASE 4"/>
    <property type="match status" value="1"/>
</dbReference>
<dbReference type="GeneID" id="66144107"/>
<dbReference type="InterPro" id="IPR056798">
    <property type="entry name" value="ADH_Fe_C"/>
</dbReference>
<dbReference type="Pfam" id="PF25137">
    <property type="entry name" value="ADH_Fe_C"/>
    <property type="match status" value="1"/>
</dbReference>
<evidence type="ECO:0000256" key="8">
    <source>
        <dbReference type="ARBA" id="ARBA00076680"/>
    </source>
</evidence>
<keyword evidence="4" id="KW-0520">NAD</keyword>
<evidence type="ECO:0000256" key="2">
    <source>
        <dbReference type="ARBA" id="ARBA00007358"/>
    </source>
</evidence>
<evidence type="ECO:0000313" key="14">
    <source>
        <dbReference type="Proteomes" id="UP000770629"/>
    </source>
</evidence>
<accession>A0A9Q3MGC5</accession>
<dbReference type="Gene3D" id="3.40.50.1970">
    <property type="match status" value="1"/>
</dbReference>
<comment type="similarity">
    <text evidence="2">Belongs to the iron-containing alcohol dehydrogenase family.</text>
</comment>
<evidence type="ECO:0000313" key="11">
    <source>
        <dbReference type="EMBL" id="MBX5025374.1"/>
    </source>
</evidence>
<dbReference type="Gene3D" id="1.20.1090.10">
    <property type="entry name" value="Dehydroquinate synthase-like - alpha domain"/>
    <property type="match status" value="1"/>
</dbReference>
<evidence type="ECO:0000313" key="12">
    <source>
        <dbReference type="EMBL" id="MBX5093352.1"/>
    </source>
</evidence>
<dbReference type="Pfam" id="PF00465">
    <property type="entry name" value="Fe-ADH"/>
    <property type="match status" value="1"/>
</dbReference>
<reference evidence="11 14" key="1">
    <citation type="submission" date="2020-04" db="EMBL/GenBank/DDBJ databases">
        <title>Global-level population genomics: horizontal gene transfer, symbiosis and evolution in Rhizobia.</title>
        <authorList>
            <person name="Gai Y."/>
        </authorList>
    </citation>
    <scope>NUCLEOTIDE SEQUENCE</scope>
    <source>
        <strain evidence="12 14">BLR33</strain>
        <strain evidence="11">BLR57</strain>
    </source>
</reference>
<dbReference type="GO" id="GO:0004022">
    <property type="term" value="F:alcohol dehydrogenase (NAD+) activity"/>
    <property type="evidence" value="ECO:0007669"/>
    <property type="project" value="UniProtKB-EC"/>
</dbReference>
<proteinExistence type="inferred from homology"/>
<sequence length="391" mass="41014">MKAFTFQTPSNIFFGAGASSKIGELLKGYKAAHVLLVTDEKVRAAGLTRNAEAAIAEAGIALTVFDGVVVDAPSHVIEAAAEICRECGVDAVAAIGGGSVLDTAKLVAYLAKTPDKLDVIYGVGRATGDRLPLLLVPTTAGTGSEVTLTSIVKTPNNEKKAVISPRLLPDWAILDPQLTLGLPPHLTAQTGIDAMAHAIEAYTGKIKKNPISDQFALKALALLSANLRKVYTDGSDLEARSDMLFGSMLAGMAFANSPVAAVHALAYPIGETFDVGHGHSVALVLPYVLEFNRPAAEALYAELSNVIQPGYRQQSDAVDAAAFIAEIEAICRDCGVPGSLSAVGIGEGDLSKLAEGAMKHEERLLVNNPRELDYDQVREIYAKALAGVSRP</sequence>
<dbReference type="PANTHER" id="PTHR11496">
    <property type="entry name" value="ALCOHOL DEHYDROGENASE"/>
    <property type="match status" value="1"/>
</dbReference>
<dbReference type="InterPro" id="IPR001670">
    <property type="entry name" value="ADH_Fe/GldA"/>
</dbReference>
<comment type="caution">
    <text evidence="11">The sequence shown here is derived from an EMBL/GenBank/DDBJ whole genome shotgun (WGS) entry which is preliminary data.</text>
</comment>